<gene>
    <name evidence="4" type="ORF">NUU61_001775</name>
</gene>
<dbReference type="RefSeq" id="XP_056513424.1">
    <property type="nucleotide sequence ID" value="XM_056652357.1"/>
</dbReference>
<dbReference type="GeneID" id="81391525"/>
<feature type="chain" id="PRO_5040724331" description="DUF1996 domain-containing protein" evidence="2">
    <location>
        <begin position="24"/>
        <end position="507"/>
    </location>
</feature>
<name>A0A9W9KG60_9EURO</name>
<dbReference type="PANTHER" id="PTHR43662:SF7">
    <property type="entry name" value="DUF1996 DOMAIN-CONTAINING PROTEIN"/>
    <property type="match status" value="1"/>
</dbReference>
<sequence>MQDIRLSTLFLAAFALFAPLANAFWRLPCRGRAGVARLDPIIDPGKISSHVHAVHGAGSFGMNSDQKLLLDSTCTSCAVTQDRSAYWHPALYFMHKNGSAQLVDEVGGMLAYYFLNGENIKAFPKNFRMLAGDPFQRNFTWPVPDPPKSEWSGDQVSQRALRQKALGFNCMNYQKEGERSLSRHFLPNKTYLDENCPEGVRFELMFPSCWNGKDHDSHDHKSHVAYPSQVMTGTCPEGFETRLVSLFYETIWDTYAFKDQEGYFALANGDPTGFGYHGDFMQGWDDGVLQQAVDTCTNLSGEVTDCKIFDLQSDSKQQQCQFDIPEQILHEDIHMHPDGLPGGMHINWGPGYALPAGGMSMPQPTPTSTSTGLIPGLPTLSLPGISIDPNNMLGDINGANAAQAPTTTSTSTPTPNPATSFILDPITQETIYLEREIAVLVDTKGVPFSTSTGSLRTLSTSVATSTETVSTVVQRDTIPTEGVSPDQAADHARQHAHNHRRRYGHAH</sequence>
<dbReference type="OrthoDB" id="74764at2759"/>
<proteinExistence type="predicted"/>
<comment type="caution">
    <text evidence="4">The sequence shown here is derived from an EMBL/GenBank/DDBJ whole genome shotgun (WGS) entry which is preliminary data.</text>
</comment>
<dbReference type="EMBL" id="JAPMSZ010000004">
    <property type="protein sequence ID" value="KAJ5104428.1"/>
    <property type="molecule type" value="Genomic_DNA"/>
</dbReference>
<accession>A0A9W9KG60</accession>
<organism evidence="4 5">
    <name type="scientific">Penicillium alfredii</name>
    <dbReference type="NCBI Taxonomy" id="1506179"/>
    <lineage>
        <taxon>Eukaryota</taxon>
        <taxon>Fungi</taxon>
        <taxon>Dikarya</taxon>
        <taxon>Ascomycota</taxon>
        <taxon>Pezizomycotina</taxon>
        <taxon>Eurotiomycetes</taxon>
        <taxon>Eurotiomycetidae</taxon>
        <taxon>Eurotiales</taxon>
        <taxon>Aspergillaceae</taxon>
        <taxon>Penicillium</taxon>
    </lineage>
</organism>
<dbReference type="Pfam" id="PF09362">
    <property type="entry name" value="DUF1996"/>
    <property type="match status" value="1"/>
</dbReference>
<feature type="signal peptide" evidence="2">
    <location>
        <begin position="1"/>
        <end position="23"/>
    </location>
</feature>
<protein>
    <recommendedName>
        <fullName evidence="3">DUF1996 domain-containing protein</fullName>
    </recommendedName>
</protein>
<evidence type="ECO:0000256" key="1">
    <source>
        <dbReference type="SAM" id="MobiDB-lite"/>
    </source>
</evidence>
<feature type="region of interest" description="Disordered" evidence="1">
    <location>
        <begin position="476"/>
        <end position="507"/>
    </location>
</feature>
<dbReference type="AlphaFoldDB" id="A0A9W9KG60"/>
<evidence type="ECO:0000259" key="3">
    <source>
        <dbReference type="Pfam" id="PF09362"/>
    </source>
</evidence>
<dbReference type="Proteomes" id="UP001141434">
    <property type="component" value="Unassembled WGS sequence"/>
</dbReference>
<reference evidence="4" key="1">
    <citation type="submission" date="2022-11" db="EMBL/GenBank/DDBJ databases">
        <authorList>
            <person name="Petersen C."/>
        </authorList>
    </citation>
    <scope>NUCLEOTIDE SEQUENCE</scope>
    <source>
        <strain evidence="4">IBT 34128</strain>
    </source>
</reference>
<dbReference type="InterPro" id="IPR018535">
    <property type="entry name" value="DUF1996"/>
</dbReference>
<keyword evidence="5" id="KW-1185">Reference proteome</keyword>
<reference evidence="4" key="2">
    <citation type="journal article" date="2023" name="IMA Fungus">
        <title>Comparative genomic study of the Penicillium genus elucidates a diverse pangenome and 15 lateral gene transfer events.</title>
        <authorList>
            <person name="Petersen C."/>
            <person name="Sorensen T."/>
            <person name="Nielsen M.R."/>
            <person name="Sondergaard T.E."/>
            <person name="Sorensen J.L."/>
            <person name="Fitzpatrick D.A."/>
            <person name="Frisvad J.C."/>
            <person name="Nielsen K.L."/>
        </authorList>
    </citation>
    <scope>NUCLEOTIDE SEQUENCE</scope>
    <source>
        <strain evidence="4">IBT 34128</strain>
    </source>
</reference>
<feature type="compositionally biased region" description="Basic residues" evidence="1">
    <location>
        <begin position="494"/>
        <end position="507"/>
    </location>
</feature>
<keyword evidence="2" id="KW-0732">Signal</keyword>
<evidence type="ECO:0000313" key="4">
    <source>
        <dbReference type="EMBL" id="KAJ5104428.1"/>
    </source>
</evidence>
<evidence type="ECO:0000256" key="2">
    <source>
        <dbReference type="SAM" id="SignalP"/>
    </source>
</evidence>
<evidence type="ECO:0000313" key="5">
    <source>
        <dbReference type="Proteomes" id="UP001141434"/>
    </source>
</evidence>
<dbReference type="PANTHER" id="PTHR43662">
    <property type="match status" value="1"/>
</dbReference>
<feature type="domain" description="DUF1996" evidence="3">
    <location>
        <begin position="39"/>
        <end position="284"/>
    </location>
</feature>